<dbReference type="InterPro" id="IPR046939">
    <property type="entry name" value="TPPII_C_sf"/>
</dbReference>
<dbReference type="AlphaFoldDB" id="A0A914RZZ3"/>
<reference evidence="2" key="1">
    <citation type="submission" date="2022-11" db="UniProtKB">
        <authorList>
            <consortium name="WormBaseParasite"/>
        </authorList>
    </citation>
    <scope>IDENTIFICATION</scope>
</reference>
<dbReference type="Gene3D" id="1.25.40.710">
    <property type="match status" value="1"/>
</dbReference>
<name>A0A914RZZ3_PAREQ</name>
<accession>A0A914RZZ3</accession>
<organism evidence="1 2">
    <name type="scientific">Parascaris equorum</name>
    <name type="common">Equine roundworm</name>
    <dbReference type="NCBI Taxonomy" id="6256"/>
    <lineage>
        <taxon>Eukaryota</taxon>
        <taxon>Metazoa</taxon>
        <taxon>Ecdysozoa</taxon>
        <taxon>Nematoda</taxon>
        <taxon>Chromadorea</taxon>
        <taxon>Rhabditida</taxon>
        <taxon>Spirurina</taxon>
        <taxon>Ascaridomorpha</taxon>
        <taxon>Ascaridoidea</taxon>
        <taxon>Ascarididae</taxon>
        <taxon>Parascaris</taxon>
    </lineage>
</organism>
<evidence type="ECO:0000313" key="1">
    <source>
        <dbReference type="Proteomes" id="UP000887564"/>
    </source>
</evidence>
<sequence>MNALILSAKQAVAHAHYARALKYLRKAAEEKPYVNSSAMDMAVIETIELVSSLFLKCNKSVKSEGNVAACRTTWLGAYGGHPS</sequence>
<protein>
    <submittedName>
        <fullName evidence="2">Uncharacterized protein</fullName>
    </submittedName>
</protein>
<proteinExistence type="predicted"/>
<dbReference type="Proteomes" id="UP000887564">
    <property type="component" value="Unplaced"/>
</dbReference>
<evidence type="ECO:0000313" key="2">
    <source>
        <dbReference type="WBParaSite" id="PEQ_0000762501-mRNA-1"/>
    </source>
</evidence>
<keyword evidence="1" id="KW-1185">Reference proteome</keyword>
<dbReference type="WBParaSite" id="PEQ_0000762501-mRNA-1">
    <property type="protein sequence ID" value="PEQ_0000762501-mRNA-1"/>
    <property type="gene ID" value="PEQ_0000762501"/>
</dbReference>